<dbReference type="AlphaFoldDB" id="A0A8S9ZUA0"/>
<sequence>EIGESSKNNEENKKINELEEESLALSTKISKFINEEFNESHFPHIYFPDPQINNEEEEDMDILQKLMKYSKNFNQLMECIKFINLEENKLISSIKKIKKSKGN</sequence>
<feature type="non-terminal residue" evidence="2">
    <location>
        <position position="1"/>
    </location>
</feature>
<organism evidence="2 3">
    <name type="scientific">Meloidogyne graminicola</name>
    <dbReference type="NCBI Taxonomy" id="189291"/>
    <lineage>
        <taxon>Eukaryota</taxon>
        <taxon>Metazoa</taxon>
        <taxon>Ecdysozoa</taxon>
        <taxon>Nematoda</taxon>
        <taxon>Chromadorea</taxon>
        <taxon>Rhabditida</taxon>
        <taxon>Tylenchina</taxon>
        <taxon>Tylenchomorpha</taxon>
        <taxon>Tylenchoidea</taxon>
        <taxon>Meloidogynidae</taxon>
        <taxon>Meloidogyninae</taxon>
        <taxon>Meloidogyne</taxon>
    </lineage>
</organism>
<evidence type="ECO:0000313" key="2">
    <source>
        <dbReference type="EMBL" id="KAF7636830.1"/>
    </source>
</evidence>
<keyword evidence="3" id="KW-1185">Reference proteome</keyword>
<evidence type="ECO:0000256" key="1">
    <source>
        <dbReference type="SAM" id="Coils"/>
    </source>
</evidence>
<feature type="coiled-coil region" evidence="1">
    <location>
        <begin position="8"/>
        <end position="35"/>
    </location>
</feature>
<evidence type="ECO:0000313" key="3">
    <source>
        <dbReference type="Proteomes" id="UP000605970"/>
    </source>
</evidence>
<keyword evidence="1" id="KW-0175">Coiled coil</keyword>
<reference evidence="2" key="1">
    <citation type="journal article" date="2020" name="Ecol. Evol.">
        <title>Genome structure and content of the rice root-knot nematode (Meloidogyne graminicola).</title>
        <authorList>
            <person name="Phan N.T."/>
            <person name="Danchin E.G.J."/>
            <person name="Klopp C."/>
            <person name="Perfus-Barbeoch L."/>
            <person name="Kozlowski D.K."/>
            <person name="Koutsovoulos G.D."/>
            <person name="Lopez-Roques C."/>
            <person name="Bouchez O."/>
            <person name="Zahm M."/>
            <person name="Besnard G."/>
            <person name="Bellafiore S."/>
        </authorList>
    </citation>
    <scope>NUCLEOTIDE SEQUENCE</scope>
    <source>
        <strain evidence="2">VN-18</strain>
    </source>
</reference>
<dbReference type="OrthoDB" id="5904420at2759"/>
<protein>
    <submittedName>
        <fullName evidence="2">Uncharacterized protein</fullName>
    </submittedName>
</protein>
<dbReference type="EMBL" id="JABEBT010000026">
    <property type="protein sequence ID" value="KAF7636830.1"/>
    <property type="molecule type" value="Genomic_DNA"/>
</dbReference>
<dbReference type="Proteomes" id="UP000605970">
    <property type="component" value="Unassembled WGS sequence"/>
</dbReference>
<name>A0A8S9ZUA0_9BILA</name>
<proteinExistence type="predicted"/>
<feature type="non-terminal residue" evidence="2">
    <location>
        <position position="103"/>
    </location>
</feature>
<accession>A0A8S9ZUA0</accession>
<comment type="caution">
    <text evidence="2">The sequence shown here is derived from an EMBL/GenBank/DDBJ whole genome shotgun (WGS) entry which is preliminary data.</text>
</comment>
<gene>
    <name evidence="2" type="ORF">Mgra_00003776</name>
</gene>